<protein>
    <submittedName>
        <fullName evidence="1">Uncharacterized protein</fullName>
    </submittedName>
</protein>
<sequence>MQSINFHEDILNSEQTRDICGTNITRPAETTIASKRRKIVAGGIAYLIFLRQSSRYTRYHRYCLSLSSFPELLLPFHWEVRKK</sequence>
<dbReference type="Proteomes" id="UP000297595">
    <property type="component" value="Unassembled WGS sequence"/>
</dbReference>
<dbReference type="AlphaFoldDB" id="A0A7C8U5D6"/>
<gene>
    <name evidence="1" type="ORF">EYR41_005919</name>
</gene>
<evidence type="ECO:0000313" key="1">
    <source>
        <dbReference type="EMBL" id="TGJ69915.1"/>
    </source>
</evidence>
<proteinExistence type="predicted"/>
<dbReference type="EMBL" id="SOZJ01000003">
    <property type="protein sequence ID" value="TGJ69915.1"/>
    <property type="molecule type" value="Genomic_DNA"/>
</dbReference>
<accession>A0A7C8U5D6</accession>
<reference evidence="1 2" key="1">
    <citation type="submission" date="2019-03" db="EMBL/GenBank/DDBJ databases">
        <title>Nematode-trapping fungi genome.</title>
        <authorList>
            <person name="Vidal-Diez De Ulzurrun G."/>
        </authorList>
    </citation>
    <scope>NUCLEOTIDE SEQUENCE [LARGE SCALE GENOMIC DNA]</scope>
    <source>
        <strain evidence="1 2">TWF154</strain>
    </source>
</reference>
<evidence type="ECO:0000313" key="2">
    <source>
        <dbReference type="Proteomes" id="UP000297595"/>
    </source>
</evidence>
<comment type="caution">
    <text evidence="1">The sequence shown here is derived from an EMBL/GenBank/DDBJ whole genome shotgun (WGS) entry which is preliminary data.</text>
</comment>
<name>A0A7C8U5D6_ORBOL</name>
<organism evidence="1 2">
    <name type="scientific">Orbilia oligospora</name>
    <name type="common">Nematode-trapping fungus</name>
    <name type="synonym">Arthrobotrys oligospora</name>
    <dbReference type="NCBI Taxonomy" id="2813651"/>
    <lineage>
        <taxon>Eukaryota</taxon>
        <taxon>Fungi</taxon>
        <taxon>Dikarya</taxon>
        <taxon>Ascomycota</taxon>
        <taxon>Pezizomycotina</taxon>
        <taxon>Orbiliomycetes</taxon>
        <taxon>Orbiliales</taxon>
        <taxon>Orbiliaceae</taxon>
        <taxon>Orbilia</taxon>
    </lineage>
</organism>